<sequence>PRVLLVSSSAVDVAAINQKVWALDQVRNPQISSQVMQGFSCTRVETFTGARVKSLIKGCRRKGSKKVSLVQTQLTCMYNFIKNDNDIITYSDYPPELLLYYEYVINCQSYFTELGAADFSVLSSAYASRIQDLISNARGCLNITGVNLSATSVGILGNLACVLDGSYIPNSDESILQNLKNCNGFTSKQIAAMETLLLSGTTRYGNPSTWNQNTLNNLSPLPLYLTNNFWKNIAMVSDLCGRDTSSLCTVGNITQVEVSDDAFPFSYDPSQFDACLSVPALKDNLAAISDKTNDPAYQQIIMQKLNQAYPAGISDDILMVLGPVSRAATTNDISNWNVTRIDTLSALMKSYDGSWTPDQAILSKYVNASGNALGSLELNAIGGPNLCALLTGTVQTITSGSIL</sequence>
<comment type="similarity">
    <text evidence="2">Belongs to the mesothelin family.</text>
</comment>
<evidence type="ECO:0000313" key="8">
    <source>
        <dbReference type="Proteomes" id="UP000694580"/>
    </source>
</evidence>
<dbReference type="Proteomes" id="UP000694580">
    <property type="component" value="Chromosome 3"/>
</dbReference>
<organism evidence="7 8">
    <name type="scientific">Denticeps clupeoides</name>
    <name type="common">denticle herring</name>
    <dbReference type="NCBI Taxonomy" id="299321"/>
    <lineage>
        <taxon>Eukaryota</taxon>
        <taxon>Metazoa</taxon>
        <taxon>Chordata</taxon>
        <taxon>Craniata</taxon>
        <taxon>Vertebrata</taxon>
        <taxon>Euteleostomi</taxon>
        <taxon>Actinopterygii</taxon>
        <taxon>Neopterygii</taxon>
        <taxon>Teleostei</taxon>
        <taxon>Clupei</taxon>
        <taxon>Clupeiformes</taxon>
        <taxon>Denticipitoidei</taxon>
        <taxon>Denticipitidae</taxon>
        <taxon>Denticeps</taxon>
    </lineage>
</organism>
<reference evidence="7" key="2">
    <citation type="submission" date="2025-08" db="UniProtKB">
        <authorList>
            <consortium name="Ensembl"/>
        </authorList>
    </citation>
    <scope>IDENTIFICATION</scope>
</reference>
<dbReference type="InterPro" id="IPR010335">
    <property type="entry name" value="Mesothelin"/>
</dbReference>
<dbReference type="Ensembl" id="ENSDCDT00010017324.1">
    <property type="protein sequence ID" value="ENSDCDP00010016319.1"/>
    <property type="gene ID" value="ENSDCDG00010007524.1"/>
</dbReference>
<dbReference type="PANTHER" id="PTHR23412">
    <property type="entry name" value="STEREOCILIN RELATED"/>
    <property type="match status" value="1"/>
</dbReference>
<dbReference type="InterPro" id="IPR026664">
    <property type="entry name" value="Stereocilin-rel"/>
</dbReference>
<evidence type="ECO:0000256" key="5">
    <source>
        <dbReference type="ARBA" id="ARBA00023136"/>
    </source>
</evidence>
<comment type="subcellular location">
    <subcellularLocation>
        <location evidence="1">Membrane</location>
    </subcellularLocation>
</comment>
<evidence type="ECO:0000313" key="7">
    <source>
        <dbReference type="Ensembl" id="ENSDCDP00010016319.1"/>
    </source>
</evidence>
<protein>
    <recommendedName>
        <fullName evidence="9">Mesothelin-like protein</fullName>
    </recommendedName>
</protein>
<reference evidence="7 8" key="1">
    <citation type="submission" date="2020-06" db="EMBL/GenBank/DDBJ databases">
        <authorList>
            <consortium name="Wellcome Sanger Institute Data Sharing"/>
        </authorList>
    </citation>
    <scope>NUCLEOTIDE SEQUENCE [LARGE SCALE GENOMIC DNA]</scope>
</reference>
<proteinExistence type="inferred from homology"/>
<dbReference type="AlphaFoldDB" id="A0AAY4B5Q4"/>
<keyword evidence="8" id="KW-1185">Reference proteome</keyword>
<dbReference type="Pfam" id="PF06060">
    <property type="entry name" value="Mesothelin"/>
    <property type="match status" value="2"/>
</dbReference>
<name>A0AAY4B5Q4_9TELE</name>
<gene>
    <name evidence="7" type="primary">PKP1</name>
</gene>
<evidence type="ECO:0008006" key="9">
    <source>
        <dbReference type="Google" id="ProtNLM"/>
    </source>
</evidence>
<evidence type="ECO:0000256" key="2">
    <source>
        <dbReference type="ARBA" id="ARBA00011016"/>
    </source>
</evidence>
<keyword evidence="6" id="KW-0325">Glycoprotein</keyword>
<keyword evidence="5" id="KW-0472">Membrane</keyword>
<evidence type="ECO:0000256" key="6">
    <source>
        <dbReference type="ARBA" id="ARBA00023180"/>
    </source>
</evidence>
<evidence type="ECO:0000256" key="1">
    <source>
        <dbReference type="ARBA" id="ARBA00004370"/>
    </source>
</evidence>
<accession>A0AAY4B5Q4</accession>
<keyword evidence="4" id="KW-0130">Cell adhesion</keyword>
<evidence type="ECO:0000256" key="4">
    <source>
        <dbReference type="ARBA" id="ARBA00022889"/>
    </source>
</evidence>
<dbReference type="GeneTree" id="ENSGT00950000182957"/>
<dbReference type="PANTHER" id="PTHR23412:SF6">
    <property type="entry name" value="MESOTHELIN"/>
    <property type="match status" value="1"/>
</dbReference>
<dbReference type="GO" id="GO:0007160">
    <property type="term" value="P:cell-matrix adhesion"/>
    <property type="evidence" value="ECO:0007669"/>
    <property type="project" value="TreeGrafter"/>
</dbReference>
<reference evidence="7" key="3">
    <citation type="submission" date="2025-09" db="UniProtKB">
        <authorList>
            <consortium name="Ensembl"/>
        </authorList>
    </citation>
    <scope>IDENTIFICATION</scope>
</reference>
<evidence type="ECO:0000256" key="3">
    <source>
        <dbReference type="ARBA" id="ARBA00022729"/>
    </source>
</evidence>
<keyword evidence="3" id="KW-0732">Signal</keyword>
<dbReference type="GO" id="GO:0016020">
    <property type="term" value="C:membrane"/>
    <property type="evidence" value="ECO:0007669"/>
    <property type="project" value="UniProtKB-SubCell"/>
</dbReference>
<dbReference type="GO" id="GO:0009986">
    <property type="term" value="C:cell surface"/>
    <property type="evidence" value="ECO:0007669"/>
    <property type="project" value="TreeGrafter"/>
</dbReference>